<accession>A0A9X3Z541</accession>
<dbReference type="SUPFAM" id="SSF51161">
    <property type="entry name" value="Trimeric LpxA-like enzymes"/>
    <property type="match status" value="1"/>
</dbReference>
<dbReference type="InterPro" id="IPR005835">
    <property type="entry name" value="NTP_transferase_dom"/>
</dbReference>
<dbReference type="Pfam" id="PF00483">
    <property type="entry name" value="NTP_transferase"/>
    <property type="match status" value="1"/>
</dbReference>
<dbReference type="EMBL" id="JAPYYP010000028">
    <property type="protein sequence ID" value="MDA5110255.1"/>
    <property type="molecule type" value="Genomic_DNA"/>
</dbReference>
<evidence type="ECO:0000259" key="2">
    <source>
        <dbReference type="Pfam" id="PF00483"/>
    </source>
</evidence>
<comment type="similarity">
    <text evidence="1">Belongs to the transferase hexapeptide repeat family.</text>
</comment>
<feature type="domain" description="Mannose-1-phosphate guanyltransferase C-terminal" evidence="3">
    <location>
        <begin position="263"/>
        <end position="331"/>
    </location>
</feature>
<comment type="caution">
    <text evidence="4">The sequence shown here is derived from an EMBL/GenBank/DDBJ whole genome shotgun (WGS) entry which is preliminary data.</text>
</comment>
<sequence length="347" mass="38514">MKALLLAGGLGTRLRPLTENLAKPMALVGNRPWLEHLIVHLKQQGIVDFVIAVKHYPEMIQRYFGDGQAWGVNIEYAVEKTLLGTAGAIKNAEKLLSDRFLAVNADIVHQVSLLPLLDFHVQHKGGVTIGLTEVDDPSQYGVVEQRATGEIIRFVEKPDKETAPSNRINAGIYVMEKEVLKWIPQGREVSIERETFPLLIERNVGVYGKLIDGYWMDLGTKNRYRQVHWDLLDRKLSLPFREKEHGTGILIGEESEIAQGVLIVPPVLIGRRVKIGERSVIGPYAVIGDGCELGKGVRCSETIMWNGCKVRDAAQLKNCIFGYGLELEASHILHEAVMNRTAGGGQG</sequence>
<evidence type="ECO:0000313" key="4">
    <source>
        <dbReference type="EMBL" id="MDA5110255.1"/>
    </source>
</evidence>
<dbReference type="InterPro" id="IPR056729">
    <property type="entry name" value="GMPPB_C"/>
</dbReference>
<dbReference type="SUPFAM" id="SSF53448">
    <property type="entry name" value="Nucleotide-diphospho-sugar transferases"/>
    <property type="match status" value="1"/>
</dbReference>
<evidence type="ECO:0000256" key="1">
    <source>
        <dbReference type="ARBA" id="ARBA00007274"/>
    </source>
</evidence>
<dbReference type="InterPro" id="IPR050486">
    <property type="entry name" value="Mannose-1P_guanyltransferase"/>
</dbReference>
<keyword evidence="5" id="KW-1185">Reference proteome</keyword>
<dbReference type="InterPro" id="IPR011004">
    <property type="entry name" value="Trimer_LpxA-like_sf"/>
</dbReference>
<feature type="domain" description="Nucleotidyl transferase" evidence="2">
    <location>
        <begin position="2"/>
        <end position="232"/>
    </location>
</feature>
<evidence type="ECO:0000259" key="3">
    <source>
        <dbReference type="Pfam" id="PF25087"/>
    </source>
</evidence>
<dbReference type="RefSeq" id="WP_029097931.1">
    <property type="nucleotide sequence ID" value="NZ_JAPYYP010000028.1"/>
</dbReference>
<dbReference type="Proteomes" id="UP001151071">
    <property type="component" value="Unassembled WGS sequence"/>
</dbReference>
<proteinExistence type="inferred from homology"/>
<dbReference type="PANTHER" id="PTHR22572">
    <property type="entry name" value="SUGAR-1-PHOSPHATE GUANYL TRANSFERASE"/>
    <property type="match status" value="1"/>
</dbReference>
<protein>
    <submittedName>
        <fullName evidence="4">NDP-sugar synthase</fullName>
    </submittedName>
</protein>
<name>A0A9X3Z541_9BACL</name>
<dbReference type="CDD" id="cd04181">
    <property type="entry name" value="NTP_transferase"/>
    <property type="match status" value="1"/>
</dbReference>
<dbReference type="Gene3D" id="3.90.550.10">
    <property type="entry name" value="Spore Coat Polysaccharide Biosynthesis Protein SpsA, Chain A"/>
    <property type="match status" value="1"/>
</dbReference>
<dbReference type="InterPro" id="IPR029044">
    <property type="entry name" value="Nucleotide-diphossugar_trans"/>
</dbReference>
<dbReference type="Pfam" id="PF25087">
    <property type="entry name" value="GMPPB_C"/>
    <property type="match status" value="1"/>
</dbReference>
<reference evidence="4" key="1">
    <citation type="submission" date="2022-12" db="EMBL/GenBank/DDBJ databases">
        <title>Draft genome sequence of the thermophilic strain Brevibacillus thermoruber HT42, isolated from Los Humeros, Puebla, Mexico, with biotechnological potential.</title>
        <authorList>
            <person name="Lara Sanchez J."/>
            <person name="Solis Palacios R."/>
            <person name="Bustos Baena A.S."/>
            <person name="Ruz Baez A.E."/>
            <person name="Espinosa Luna G."/>
            <person name="Oliart Ros R.M."/>
        </authorList>
    </citation>
    <scope>NUCLEOTIDE SEQUENCE</scope>
    <source>
        <strain evidence="4">HT42</strain>
    </source>
</reference>
<dbReference type="Gene3D" id="2.160.10.10">
    <property type="entry name" value="Hexapeptide repeat proteins"/>
    <property type="match status" value="1"/>
</dbReference>
<gene>
    <name evidence="4" type="ORF">O3V59_17950</name>
</gene>
<evidence type="ECO:0000313" key="5">
    <source>
        <dbReference type="Proteomes" id="UP001151071"/>
    </source>
</evidence>
<organism evidence="4 5">
    <name type="scientific">Brevibacillus thermoruber</name>
    <dbReference type="NCBI Taxonomy" id="33942"/>
    <lineage>
        <taxon>Bacteria</taxon>
        <taxon>Bacillati</taxon>
        <taxon>Bacillota</taxon>
        <taxon>Bacilli</taxon>
        <taxon>Bacillales</taxon>
        <taxon>Paenibacillaceae</taxon>
        <taxon>Brevibacillus</taxon>
    </lineage>
</organism>
<dbReference type="AlphaFoldDB" id="A0A9X3Z541"/>